<comment type="similarity">
    <text evidence="2">Belongs to the glycosyltransferase 6 family.</text>
</comment>
<keyword evidence="6" id="KW-1185">Reference proteome</keyword>
<dbReference type="InterPro" id="IPR005076">
    <property type="entry name" value="Glyco_trans_6"/>
</dbReference>
<dbReference type="PANTHER" id="PTHR10462:SF49">
    <property type="entry name" value="GLOBOSIDE ALPHA-1,3-N-ACETYLGALACTOSAMINYLTRANSFERASE 1"/>
    <property type="match status" value="1"/>
</dbReference>
<evidence type="ECO:0000313" key="6">
    <source>
        <dbReference type="Proteomes" id="UP000242501"/>
    </source>
</evidence>
<protein>
    <submittedName>
        <fullName evidence="5">Glycosyltransferase family 6</fullName>
    </submittedName>
</protein>
<accession>A0A1G6GGM3</accession>
<sequence>MCTNKPKYRVAILYIATGRYTVFWDGFFKSAEKYLLLESQKEYFIFTDTPHVLQENERVHQHFQSKLGWPFDTLKRFEIFLSIKDQLKGFDFIYFFNGNTEFVTEITEQEFLPLDKQQNLTLLHQPHLFHRRPRHFPYDRNKESLACIPYNEGMYYFTGALNGGKASAYLEMCEQLNKNTNIDLKNNVIALFHDESHLNRYVLGRDDVKILDPYFAKGETEYWKHASKVMFSDKTHYRFGGHDYLRGESDHKITQDEWENGKKRNKKRYKFRLRQAIHAFFIQRSLK</sequence>
<keyword evidence="3" id="KW-0328">Glycosyltransferase</keyword>
<dbReference type="GO" id="GO:0031982">
    <property type="term" value="C:vesicle"/>
    <property type="evidence" value="ECO:0007669"/>
    <property type="project" value="TreeGrafter"/>
</dbReference>
<dbReference type="EMBL" id="FMYL01000001">
    <property type="protein sequence ID" value="SDB80895.1"/>
    <property type="molecule type" value="Genomic_DNA"/>
</dbReference>
<dbReference type="AlphaFoldDB" id="A0A1G6GGM3"/>
<reference evidence="6" key="1">
    <citation type="submission" date="2016-09" db="EMBL/GenBank/DDBJ databases">
        <authorList>
            <person name="Varghese N."/>
            <person name="Submissions S."/>
        </authorList>
    </citation>
    <scope>NUCLEOTIDE SEQUENCE [LARGE SCALE GENOMIC DNA]</scope>
    <source>
        <strain evidence="6">ANC 4422</strain>
    </source>
</reference>
<dbReference type="RefSeq" id="WP_092746309.1">
    <property type="nucleotide sequence ID" value="NZ_FMYL01000001.1"/>
</dbReference>
<evidence type="ECO:0000313" key="5">
    <source>
        <dbReference type="EMBL" id="SDB80895.1"/>
    </source>
</evidence>
<dbReference type="OrthoDB" id="2535579at2"/>
<keyword evidence="4 5" id="KW-0808">Transferase</keyword>
<evidence type="ECO:0000256" key="2">
    <source>
        <dbReference type="ARBA" id="ARBA00010413"/>
    </source>
</evidence>
<name>A0A1G6GGM3_9GAMM</name>
<dbReference type="SUPFAM" id="SSF53448">
    <property type="entry name" value="Nucleotide-diphospho-sugar transferases"/>
    <property type="match status" value="1"/>
</dbReference>
<dbReference type="GO" id="GO:0005975">
    <property type="term" value="P:carbohydrate metabolic process"/>
    <property type="evidence" value="ECO:0007669"/>
    <property type="project" value="InterPro"/>
</dbReference>
<dbReference type="InterPro" id="IPR048174">
    <property type="entry name" value="WbnI-like"/>
</dbReference>
<gene>
    <name evidence="5" type="ORF">SAMN05421733_10129</name>
</gene>
<evidence type="ECO:0000256" key="3">
    <source>
        <dbReference type="ARBA" id="ARBA00022676"/>
    </source>
</evidence>
<dbReference type="GO" id="GO:0016758">
    <property type="term" value="F:hexosyltransferase activity"/>
    <property type="evidence" value="ECO:0007669"/>
    <property type="project" value="InterPro"/>
</dbReference>
<evidence type="ECO:0000256" key="1">
    <source>
        <dbReference type="ARBA" id="ARBA00001936"/>
    </source>
</evidence>
<evidence type="ECO:0000256" key="4">
    <source>
        <dbReference type="ARBA" id="ARBA00022679"/>
    </source>
</evidence>
<dbReference type="PANTHER" id="PTHR10462">
    <property type="entry name" value="GLYCOSYLTRANSFERASE-RELATED"/>
    <property type="match status" value="1"/>
</dbReference>
<dbReference type="GO" id="GO:0016020">
    <property type="term" value="C:membrane"/>
    <property type="evidence" value="ECO:0007669"/>
    <property type="project" value="InterPro"/>
</dbReference>
<proteinExistence type="inferred from homology"/>
<organism evidence="5 6">
    <name type="scientific">Acinetobacter boissieri</name>
    <dbReference type="NCBI Taxonomy" id="1219383"/>
    <lineage>
        <taxon>Bacteria</taxon>
        <taxon>Pseudomonadati</taxon>
        <taxon>Pseudomonadota</taxon>
        <taxon>Gammaproteobacteria</taxon>
        <taxon>Moraxellales</taxon>
        <taxon>Moraxellaceae</taxon>
        <taxon>Acinetobacter</taxon>
    </lineage>
</organism>
<dbReference type="Pfam" id="PF03414">
    <property type="entry name" value="Glyco_transf_6"/>
    <property type="match status" value="1"/>
</dbReference>
<dbReference type="NCBIfam" id="NF041524">
    <property type="entry name" value="Gltr_6"/>
    <property type="match status" value="1"/>
</dbReference>
<dbReference type="Proteomes" id="UP000242501">
    <property type="component" value="Unassembled WGS sequence"/>
</dbReference>
<dbReference type="InterPro" id="IPR029044">
    <property type="entry name" value="Nucleotide-diphossugar_trans"/>
</dbReference>
<dbReference type="Gene3D" id="3.90.550.10">
    <property type="entry name" value="Spore Coat Polysaccharide Biosynthesis Protein SpsA, Chain A"/>
    <property type="match status" value="1"/>
</dbReference>
<dbReference type="STRING" id="1219383.SAMN05421733_10129"/>
<comment type="cofactor">
    <cofactor evidence="1">
        <name>Mn(2+)</name>
        <dbReference type="ChEBI" id="CHEBI:29035"/>
    </cofactor>
</comment>